<reference evidence="1 3" key="1">
    <citation type="journal article" date="2011" name="Nature">
        <title>The Medicago genome provides insight into the evolution of rhizobial symbioses.</title>
        <authorList>
            <person name="Young N.D."/>
            <person name="Debelle F."/>
            <person name="Oldroyd G.E."/>
            <person name="Geurts R."/>
            <person name="Cannon S.B."/>
            <person name="Udvardi M.K."/>
            <person name="Benedito V.A."/>
            <person name="Mayer K.F."/>
            <person name="Gouzy J."/>
            <person name="Schoof H."/>
            <person name="Van de Peer Y."/>
            <person name="Proost S."/>
            <person name="Cook D.R."/>
            <person name="Meyers B.C."/>
            <person name="Spannagl M."/>
            <person name="Cheung F."/>
            <person name="De Mita S."/>
            <person name="Krishnakumar V."/>
            <person name="Gundlach H."/>
            <person name="Zhou S."/>
            <person name="Mudge J."/>
            <person name="Bharti A.K."/>
            <person name="Murray J.D."/>
            <person name="Naoumkina M.A."/>
            <person name="Rosen B."/>
            <person name="Silverstein K.A."/>
            <person name="Tang H."/>
            <person name="Rombauts S."/>
            <person name="Zhao P.X."/>
            <person name="Zhou P."/>
            <person name="Barbe V."/>
            <person name="Bardou P."/>
            <person name="Bechner M."/>
            <person name="Bellec A."/>
            <person name="Berger A."/>
            <person name="Berges H."/>
            <person name="Bidwell S."/>
            <person name="Bisseling T."/>
            <person name="Choisne N."/>
            <person name="Couloux A."/>
            <person name="Denny R."/>
            <person name="Deshpande S."/>
            <person name="Dai X."/>
            <person name="Doyle J.J."/>
            <person name="Dudez A.M."/>
            <person name="Farmer A.D."/>
            <person name="Fouteau S."/>
            <person name="Franken C."/>
            <person name="Gibelin C."/>
            <person name="Gish J."/>
            <person name="Goldstein S."/>
            <person name="Gonzalez A.J."/>
            <person name="Green P.J."/>
            <person name="Hallab A."/>
            <person name="Hartog M."/>
            <person name="Hua A."/>
            <person name="Humphray S.J."/>
            <person name="Jeong D.H."/>
            <person name="Jing Y."/>
            <person name="Jocker A."/>
            <person name="Kenton S.M."/>
            <person name="Kim D.J."/>
            <person name="Klee K."/>
            <person name="Lai H."/>
            <person name="Lang C."/>
            <person name="Lin S."/>
            <person name="Macmil S.L."/>
            <person name="Magdelenat G."/>
            <person name="Matthews L."/>
            <person name="McCorrison J."/>
            <person name="Monaghan E.L."/>
            <person name="Mun J.H."/>
            <person name="Najar F.Z."/>
            <person name="Nicholson C."/>
            <person name="Noirot C."/>
            <person name="O'Bleness M."/>
            <person name="Paule C.R."/>
            <person name="Poulain J."/>
            <person name="Prion F."/>
            <person name="Qin B."/>
            <person name="Qu C."/>
            <person name="Retzel E.F."/>
            <person name="Riddle C."/>
            <person name="Sallet E."/>
            <person name="Samain S."/>
            <person name="Samson N."/>
            <person name="Sanders I."/>
            <person name="Saurat O."/>
            <person name="Scarpelli C."/>
            <person name="Schiex T."/>
            <person name="Segurens B."/>
            <person name="Severin A.J."/>
            <person name="Sherrier D.J."/>
            <person name="Shi R."/>
            <person name="Sims S."/>
            <person name="Singer S.R."/>
            <person name="Sinharoy S."/>
            <person name="Sterck L."/>
            <person name="Viollet A."/>
            <person name="Wang B.B."/>
            <person name="Wang K."/>
            <person name="Wang M."/>
            <person name="Wang X."/>
            <person name="Warfsmann J."/>
            <person name="Weissenbach J."/>
            <person name="White D.D."/>
            <person name="White J.D."/>
            <person name="Wiley G.B."/>
            <person name="Wincker P."/>
            <person name="Xing Y."/>
            <person name="Yang L."/>
            <person name="Yao Z."/>
            <person name="Ying F."/>
            <person name="Zhai J."/>
            <person name="Zhou L."/>
            <person name="Zuber A."/>
            <person name="Denarie J."/>
            <person name="Dixon R.A."/>
            <person name="May G.D."/>
            <person name="Schwartz D.C."/>
            <person name="Rogers J."/>
            <person name="Quetier F."/>
            <person name="Town C.D."/>
            <person name="Roe B.A."/>
        </authorList>
    </citation>
    <scope>NUCLEOTIDE SEQUENCE [LARGE SCALE GENOMIC DNA]</scope>
    <source>
        <strain evidence="1">A17</strain>
        <strain evidence="2 3">cv. Jemalong A17</strain>
    </source>
</reference>
<name>A0A072TE99_MEDTR</name>
<organism evidence="1 3">
    <name type="scientific">Medicago truncatula</name>
    <name type="common">Barrel medic</name>
    <name type="synonym">Medicago tribuloides</name>
    <dbReference type="NCBI Taxonomy" id="3880"/>
    <lineage>
        <taxon>Eukaryota</taxon>
        <taxon>Viridiplantae</taxon>
        <taxon>Streptophyta</taxon>
        <taxon>Embryophyta</taxon>
        <taxon>Tracheophyta</taxon>
        <taxon>Spermatophyta</taxon>
        <taxon>Magnoliopsida</taxon>
        <taxon>eudicotyledons</taxon>
        <taxon>Gunneridae</taxon>
        <taxon>Pentapetalae</taxon>
        <taxon>rosids</taxon>
        <taxon>fabids</taxon>
        <taxon>Fabales</taxon>
        <taxon>Fabaceae</taxon>
        <taxon>Papilionoideae</taxon>
        <taxon>50 kb inversion clade</taxon>
        <taxon>NPAAA clade</taxon>
        <taxon>Hologalegina</taxon>
        <taxon>IRL clade</taxon>
        <taxon>Trifolieae</taxon>
        <taxon>Medicago</taxon>
    </lineage>
</organism>
<dbReference type="EMBL" id="KL403519">
    <property type="protein sequence ID" value="KEH15571.1"/>
    <property type="molecule type" value="Genomic_DNA"/>
</dbReference>
<accession>A0A072TE99</accession>
<dbReference type="EnsemblPlants" id="KEH15571">
    <property type="protein sequence ID" value="KEH15571"/>
    <property type="gene ID" value="MTR_0795s0030"/>
</dbReference>
<gene>
    <name evidence="1" type="ORF">MTR_0795s0030</name>
</gene>
<protein>
    <submittedName>
        <fullName evidence="1 2">Uncharacterized protein</fullName>
    </submittedName>
</protein>
<evidence type="ECO:0000313" key="3">
    <source>
        <dbReference type="Proteomes" id="UP000002051"/>
    </source>
</evidence>
<proteinExistence type="predicted"/>
<dbReference type="AlphaFoldDB" id="A0A072TE99"/>
<evidence type="ECO:0000313" key="2">
    <source>
        <dbReference type="EnsemblPlants" id="KEH15571"/>
    </source>
</evidence>
<keyword evidence="3" id="KW-1185">Reference proteome</keyword>
<reference evidence="1 3" key="2">
    <citation type="journal article" date="2014" name="BMC Genomics">
        <title>An improved genome release (version Mt4.0) for the model legume Medicago truncatula.</title>
        <authorList>
            <person name="Tang H."/>
            <person name="Krishnakumar V."/>
            <person name="Bidwell S."/>
            <person name="Rosen B."/>
            <person name="Chan A."/>
            <person name="Zhou S."/>
            <person name="Gentzbittel L."/>
            <person name="Childs K.L."/>
            <person name="Yandell M."/>
            <person name="Gundlach H."/>
            <person name="Mayer K.F."/>
            <person name="Schwartz D.C."/>
            <person name="Town C.D."/>
        </authorList>
    </citation>
    <scope>GENOME REANNOTATION</scope>
    <source>
        <strain evidence="1">A17</strain>
        <strain evidence="2 3">cv. Jemalong A17</strain>
    </source>
</reference>
<dbReference type="Proteomes" id="UP000002051">
    <property type="component" value="Unassembled WGS sequence"/>
</dbReference>
<reference evidence="2" key="3">
    <citation type="submission" date="2015-06" db="UniProtKB">
        <authorList>
            <consortium name="EnsemblPlants"/>
        </authorList>
    </citation>
    <scope>IDENTIFICATION</scope>
    <source>
        <strain evidence="2">cv. Jemalong A17</strain>
    </source>
</reference>
<evidence type="ECO:0000313" key="1">
    <source>
        <dbReference type="EMBL" id="KEH15571.1"/>
    </source>
</evidence>
<dbReference type="HOGENOM" id="CLU_2871081_0_0_1"/>
<sequence>MRLKVLKHCIPHPFQTLNLNTININRDNHVQPSPRGHHPVVKFRIGITLLYPSNSEFLPLYTRM</sequence>